<protein>
    <submittedName>
        <fullName evidence="1">Uncharacterized protein</fullName>
    </submittedName>
</protein>
<dbReference type="RefSeq" id="WP_184728371.1">
    <property type="nucleotide sequence ID" value="NZ_JACHIW010000001.1"/>
</dbReference>
<organism evidence="1 2">
    <name type="scientific">Saccharopolyspora phatthalungensis</name>
    <dbReference type="NCBI Taxonomy" id="664693"/>
    <lineage>
        <taxon>Bacteria</taxon>
        <taxon>Bacillati</taxon>
        <taxon>Actinomycetota</taxon>
        <taxon>Actinomycetes</taxon>
        <taxon>Pseudonocardiales</taxon>
        <taxon>Pseudonocardiaceae</taxon>
        <taxon>Saccharopolyspora</taxon>
    </lineage>
</organism>
<dbReference type="AlphaFoldDB" id="A0A840QG25"/>
<accession>A0A840QG25</accession>
<gene>
    <name evidence="1" type="ORF">BJ970_004979</name>
</gene>
<keyword evidence="2" id="KW-1185">Reference proteome</keyword>
<reference evidence="1 2" key="1">
    <citation type="submission" date="2020-08" db="EMBL/GenBank/DDBJ databases">
        <title>Sequencing the genomes of 1000 actinobacteria strains.</title>
        <authorList>
            <person name="Klenk H.-P."/>
        </authorList>
    </citation>
    <scope>NUCLEOTIDE SEQUENCE [LARGE SCALE GENOMIC DNA]</scope>
    <source>
        <strain evidence="1 2">DSM 45584</strain>
    </source>
</reference>
<sequence>MDTVVLGTGRLYWDSDERRTDRYGTVCLTRATRDHTPDLVTFDAAPVGMHGHLVAVVLATRPSPHSGDWARGLYPSTPTVGEEISLGPGRLFLAASHHGNTNIGVKPDDGRDRDWLNPTALYRCHSQTVRLELPPTTQTTPAT</sequence>
<comment type="caution">
    <text evidence="1">The sequence shown here is derived from an EMBL/GenBank/DDBJ whole genome shotgun (WGS) entry which is preliminary data.</text>
</comment>
<proteinExistence type="predicted"/>
<dbReference type="EMBL" id="JACHIW010000001">
    <property type="protein sequence ID" value="MBB5157445.1"/>
    <property type="molecule type" value="Genomic_DNA"/>
</dbReference>
<evidence type="ECO:0000313" key="1">
    <source>
        <dbReference type="EMBL" id="MBB5157445.1"/>
    </source>
</evidence>
<evidence type="ECO:0000313" key="2">
    <source>
        <dbReference type="Proteomes" id="UP000584374"/>
    </source>
</evidence>
<dbReference type="Proteomes" id="UP000584374">
    <property type="component" value="Unassembled WGS sequence"/>
</dbReference>
<name>A0A840QG25_9PSEU</name>